<feature type="compositionally biased region" description="Gly residues" evidence="1">
    <location>
        <begin position="726"/>
        <end position="748"/>
    </location>
</feature>
<protein>
    <recommendedName>
        <fullName evidence="2">PH domain-containing protein</fullName>
    </recommendedName>
</protein>
<dbReference type="Gene3D" id="2.30.29.30">
    <property type="entry name" value="Pleckstrin-homology domain (PH domain)/Phosphotyrosine-binding domain (PTB)"/>
    <property type="match status" value="1"/>
</dbReference>
<dbReference type="InterPro" id="IPR001849">
    <property type="entry name" value="PH_domain"/>
</dbReference>
<feature type="compositionally biased region" description="Low complexity" evidence="1">
    <location>
        <begin position="1337"/>
        <end position="1355"/>
    </location>
</feature>
<feature type="region of interest" description="Disordered" evidence="1">
    <location>
        <begin position="1694"/>
        <end position="1967"/>
    </location>
</feature>
<feature type="compositionally biased region" description="Polar residues" evidence="1">
    <location>
        <begin position="1823"/>
        <end position="1849"/>
    </location>
</feature>
<feature type="region of interest" description="Disordered" evidence="1">
    <location>
        <begin position="709"/>
        <end position="897"/>
    </location>
</feature>
<dbReference type="VEuPathDB" id="CryptoDB:Cvel_18464"/>
<feature type="compositionally biased region" description="Pro residues" evidence="1">
    <location>
        <begin position="1524"/>
        <end position="1533"/>
    </location>
</feature>
<name>A0A0G4FRZ1_9ALVE</name>
<feature type="compositionally biased region" description="Polar residues" evidence="1">
    <location>
        <begin position="1312"/>
        <end position="1321"/>
    </location>
</feature>
<dbReference type="PROSITE" id="PS50003">
    <property type="entry name" value="PH_DOMAIN"/>
    <property type="match status" value="1"/>
</dbReference>
<dbReference type="CDD" id="cd00821">
    <property type="entry name" value="PH"/>
    <property type="match status" value="1"/>
</dbReference>
<feature type="compositionally biased region" description="Gly residues" evidence="1">
    <location>
        <begin position="1793"/>
        <end position="1803"/>
    </location>
</feature>
<accession>A0A0G4FRZ1</accession>
<feature type="compositionally biased region" description="Gly residues" evidence="1">
    <location>
        <begin position="1748"/>
        <end position="1757"/>
    </location>
</feature>
<dbReference type="InterPro" id="IPR011993">
    <property type="entry name" value="PH-like_dom_sf"/>
</dbReference>
<feature type="compositionally biased region" description="Basic and acidic residues" evidence="1">
    <location>
        <begin position="2066"/>
        <end position="2076"/>
    </location>
</feature>
<feature type="region of interest" description="Disordered" evidence="1">
    <location>
        <begin position="1"/>
        <end position="61"/>
    </location>
</feature>
<proteinExistence type="predicted"/>
<feature type="region of interest" description="Disordered" evidence="1">
    <location>
        <begin position="1994"/>
        <end position="2019"/>
    </location>
</feature>
<gene>
    <name evidence="3" type="ORF">Cvel_18464</name>
</gene>
<feature type="compositionally biased region" description="Low complexity" evidence="1">
    <location>
        <begin position="798"/>
        <end position="810"/>
    </location>
</feature>
<feature type="compositionally biased region" description="Basic and acidic residues" evidence="1">
    <location>
        <begin position="1866"/>
        <end position="1890"/>
    </location>
</feature>
<feature type="region of interest" description="Disordered" evidence="1">
    <location>
        <begin position="386"/>
        <end position="410"/>
    </location>
</feature>
<feature type="region of interest" description="Disordered" evidence="1">
    <location>
        <begin position="919"/>
        <end position="1245"/>
    </location>
</feature>
<feature type="compositionally biased region" description="Gly residues" evidence="1">
    <location>
        <begin position="952"/>
        <end position="961"/>
    </location>
</feature>
<feature type="compositionally biased region" description="Acidic residues" evidence="1">
    <location>
        <begin position="1021"/>
        <end position="1033"/>
    </location>
</feature>
<feature type="compositionally biased region" description="Polar residues" evidence="1">
    <location>
        <begin position="1616"/>
        <end position="1628"/>
    </location>
</feature>
<dbReference type="EMBL" id="CDMZ01000585">
    <property type="protein sequence ID" value="CEM17443.1"/>
    <property type="molecule type" value="Genomic_DNA"/>
</dbReference>
<feature type="compositionally biased region" description="Basic and acidic residues" evidence="1">
    <location>
        <begin position="1724"/>
        <end position="1737"/>
    </location>
</feature>
<feature type="compositionally biased region" description="Polar residues" evidence="1">
    <location>
        <begin position="14"/>
        <end position="30"/>
    </location>
</feature>
<reference evidence="3" key="1">
    <citation type="submission" date="2014-11" db="EMBL/GenBank/DDBJ databases">
        <authorList>
            <person name="Otto D Thomas"/>
            <person name="Naeem Raeece"/>
        </authorList>
    </citation>
    <scope>NUCLEOTIDE SEQUENCE</scope>
</reference>
<feature type="compositionally biased region" description="Polar residues" evidence="1">
    <location>
        <begin position="2049"/>
        <end position="2064"/>
    </location>
</feature>
<feature type="compositionally biased region" description="Basic and acidic residues" evidence="1">
    <location>
        <begin position="1145"/>
        <end position="1154"/>
    </location>
</feature>
<feature type="compositionally biased region" description="Basic and acidic residues" evidence="1">
    <location>
        <begin position="1435"/>
        <end position="1449"/>
    </location>
</feature>
<evidence type="ECO:0000259" key="2">
    <source>
        <dbReference type="PROSITE" id="PS50003"/>
    </source>
</evidence>
<feature type="region of interest" description="Disordered" evidence="1">
    <location>
        <begin position="1286"/>
        <end position="1667"/>
    </location>
</feature>
<feature type="region of interest" description="Disordered" evidence="1">
    <location>
        <begin position="575"/>
        <end position="662"/>
    </location>
</feature>
<feature type="compositionally biased region" description="Polar residues" evidence="1">
    <location>
        <begin position="586"/>
        <end position="595"/>
    </location>
</feature>
<evidence type="ECO:0000256" key="1">
    <source>
        <dbReference type="SAM" id="MobiDB-lite"/>
    </source>
</evidence>
<evidence type="ECO:0000313" key="3">
    <source>
        <dbReference type="EMBL" id="CEM17443.1"/>
    </source>
</evidence>
<feature type="compositionally biased region" description="Basic and acidic residues" evidence="1">
    <location>
        <begin position="1123"/>
        <end position="1135"/>
    </location>
</feature>
<dbReference type="SMART" id="SM00233">
    <property type="entry name" value="PH"/>
    <property type="match status" value="1"/>
</dbReference>
<feature type="compositionally biased region" description="Low complexity" evidence="1">
    <location>
        <begin position="386"/>
        <end position="395"/>
    </location>
</feature>
<feature type="compositionally biased region" description="Basic and acidic residues" evidence="1">
    <location>
        <begin position="1488"/>
        <end position="1505"/>
    </location>
</feature>
<feature type="compositionally biased region" description="Basic and acidic residues" evidence="1">
    <location>
        <begin position="1"/>
        <end position="10"/>
    </location>
</feature>
<feature type="compositionally biased region" description="Pro residues" evidence="1">
    <location>
        <begin position="1179"/>
        <end position="1189"/>
    </location>
</feature>
<sequence>MPPKKEERKKGTWRATSPPRQRADNTSSDPAQEDAPVAQPSSSERASAGKRQRTTMDSEKKKFDEDVIELQSSLFRLKGNYRKRWVSEWFALQHNFFISFRSQDRLEVKKCIALVSIIEVKKMPVKRHPTQFAVQYALGPDFKKLELLLLKAETPDLGEQWISTLTESVKKAKAADPSHSHALGHFLTLTDAFRRYQTMKGEMFHHHLSSVFRSVYRMGRARERFLCAFFFAQMRRHVRSEKEKEHVMKVEAISGDLKTMNEALIASAHHLPLSQGVSSLDFLFRARNQRLALAALHTMRTETQRASAREQALLRGLMKGVKRIARVGAERVKREALTTLRQRVAHEFKKEALIRLEVSTTGRRALPFSRIAASLLNRHKKAHAAAAASALSGRRGQTRGGTKQGGGPVMRTVLESPAGRGGGLAIRTLPSIDSAGGLVEGDYDEEDDGEGLGVIGGFLVGKNGGGGLEASAEERNQFISRLRLALFTFAAALRNLERKRQHAQFVALLQFQRNKRGAELLQTLVRSMCTRRLVPLAAARQRLKALAALKDLQLHAATTSGSLLEKQIRRIAGRGKEEGDGGMVSSAHQVLQSAIHSARTGEGEGGLKGRRTDSPSSRVRVSAEVQGGDQPVSIRSGQWEVNVVPSASPSPSPTHGGRESSGIPATRLHALRDSQSGTPAGLLRSGQTVSRYPTTAALSSALHGGGWVGGGSDDVPSPVAPPALNMGGGSGKDFGGQTAGIGGMGPGGVPQLSSPSLPASAAATGFVSPGRDRKHATPPFGSHHAGIEDPGDRRGGERSSSSPSSSFHQSRGGRHRREGEGEEGGPRRGEGYGTPSEVQRKGKGRGGGSGEVMGLESEIPGGGGEREGVSREVLPSDEADDSSLSRPQPAPLDEREAAQMFLLQTAVAKLKEAEIFLSSGQYQEGGAGRGRHLRDDGGGLSFPSGHGQRRSQGGGGGGSRGGHPQASLSESPLLTHAHQEALDDTPAEELEDDLEGGRVLQQKKKQTQRESPGRGGQGEGEGVEFDLGEEEGEQPLPPSGSGSISFLTSLPELPTSRSNQRGDPSAFAPLPPPASGSARSPPLRDQRQGIVSPSHERGERKRRDRSSSPQGAVHFIPPPPRSPKREGGGDHRATEEGEGGSPTHAEVDIHRKVDGSVNFSVALSRRESPLKQREGRAPSSPPPISPALPLPGLGDSPPARTAAVQPPRQRQVEEAQETGIIPPSSNGRVAVPSAPVAAPPVLSSSSSALLLREEVQEQREKQRQRQAEREALTSVLAQLQNDLRARWAETSSPTALASREPPRQEESFRPCSLQTGGTNQRESQKEGKSLGGRVSEAEAQAAAELRRSFAAALAEAENEERRRSPQSSGGNLHIPTATAGHTVDSAGGTLRYHPAASPPAASRDRQAVVAPEGPDDPHTRRPGQGLPFSSLYWALRDRQGGVHGGHEPPQEALRQGPSLGNLLSLNPSNPAYPTKRGDIQTSHQSAVQHRDNDREALSAAERTRAELVPPPGSAHELWATRLAPRPPVEPPPPELERARRPLSGGTSGGSRSREGQRPVVEGSSKGSWERERGIRGGAQADPRTPQLLSGGGVPVPSLQAVHHPEQADGPSVYLSIRTQQPNLSTTQEAGAGPVHTAVSEPPRTRGVAPTPASVTPELRRLSASSGQITRGVGVLSLSPNRPLSAVALSPTADVHPHPLSAGAMPRRTPDDFGSSNMGGIQAAPRRDGRITPGHREPTPGASAVPEEAGGGGGGLNAGGDRQQMCVDLHVSVSSPPRRHRHHAGATTERERSGGTGDFAGGRGPPHTGGVLGGPDPSGGLAALSSNFGGSSVSPQRAGAQRTSRYTPMMSNGVGMPNGSLGAAQAEDDRAEKEMDEILERLRWKEKDKEGSQPLQVNAVGGDAIGEKAGGKSSPSPTRGPHHRTMQTAERGGGPRDPPAAAAAAGLTGLSTQVPQTTTTGQGLLSSGAPGGHFSGFSSFPLQTTAAASVTVPWGTSGEASAAGSREVLSRGGQSGGRVSALGGYAEIARGRVAARETQEPSNLEVYPRGQQQQRGHENSSQAFTVSHKEREKDRGGGHSRLRPRQLRVQATDTAFHAQ</sequence>
<feature type="domain" description="PH" evidence="2">
    <location>
        <begin position="67"/>
        <end position="170"/>
    </location>
</feature>
<feature type="compositionally biased region" description="Acidic residues" evidence="1">
    <location>
        <begin position="982"/>
        <end position="994"/>
    </location>
</feature>
<feature type="compositionally biased region" description="Low complexity" evidence="1">
    <location>
        <begin position="1938"/>
        <end position="1966"/>
    </location>
</feature>
<feature type="compositionally biased region" description="Basic and acidic residues" evidence="1">
    <location>
        <begin position="599"/>
        <end position="613"/>
    </location>
</feature>
<organism evidence="3">
    <name type="scientific">Chromera velia CCMP2878</name>
    <dbReference type="NCBI Taxonomy" id="1169474"/>
    <lineage>
        <taxon>Eukaryota</taxon>
        <taxon>Sar</taxon>
        <taxon>Alveolata</taxon>
        <taxon>Colpodellida</taxon>
        <taxon>Chromeraceae</taxon>
        <taxon>Chromera</taxon>
    </lineage>
</organism>
<feature type="compositionally biased region" description="Low complexity" evidence="1">
    <location>
        <begin position="1456"/>
        <end position="1469"/>
    </location>
</feature>
<feature type="region of interest" description="Disordered" evidence="1">
    <location>
        <begin position="2032"/>
        <end position="2098"/>
    </location>
</feature>
<feature type="compositionally biased region" description="Basic and acidic residues" evidence="1">
    <location>
        <begin position="785"/>
        <end position="797"/>
    </location>
</feature>
<dbReference type="SUPFAM" id="SSF50729">
    <property type="entry name" value="PH domain-like"/>
    <property type="match status" value="1"/>
</dbReference>
<feature type="compositionally biased region" description="Low complexity" evidence="1">
    <location>
        <begin position="752"/>
        <end position="763"/>
    </location>
</feature>
<feature type="compositionally biased region" description="Gly residues" evidence="1">
    <location>
        <begin position="398"/>
        <end position="408"/>
    </location>
</feature>
<feature type="compositionally biased region" description="Basic and acidic residues" evidence="1">
    <location>
        <begin position="1164"/>
        <end position="1176"/>
    </location>
</feature>
<feature type="compositionally biased region" description="Low complexity" evidence="1">
    <location>
        <begin position="1229"/>
        <end position="1245"/>
    </location>
</feature>